<evidence type="ECO:0000313" key="9">
    <source>
        <dbReference type="Proteomes" id="UP001597216"/>
    </source>
</evidence>
<comment type="caution">
    <text evidence="8">The sequence shown here is derived from an EMBL/GenBank/DDBJ whole genome shotgun (WGS) entry which is preliminary data.</text>
</comment>
<dbReference type="InterPro" id="IPR001261">
    <property type="entry name" value="ArgE/DapE_CS"/>
</dbReference>
<keyword evidence="5" id="KW-0862">Zinc</keyword>
<dbReference type="Gene3D" id="3.40.630.10">
    <property type="entry name" value="Zn peptidases"/>
    <property type="match status" value="1"/>
</dbReference>
<evidence type="ECO:0000256" key="5">
    <source>
        <dbReference type="ARBA" id="ARBA00022833"/>
    </source>
</evidence>
<feature type="chain" id="PRO_5045851082" evidence="6">
    <location>
        <begin position="25"/>
        <end position="470"/>
    </location>
</feature>
<dbReference type="InterPro" id="IPR036264">
    <property type="entry name" value="Bact_exopeptidase_dim_dom"/>
</dbReference>
<dbReference type="NCBIfam" id="NF006596">
    <property type="entry name" value="PRK09133.1"/>
    <property type="match status" value="1"/>
</dbReference>
<evidence type="ECO:0000256" key="6">
    <source>
        <dbReference type="SAM" id="SignalP"/>
    </source>
</evidence>
<sequence>MTASRFATVAAALAVAMAPLAAQAAPADEAAFRAIFKEMVETDTSAATGDCTLLANRIATRMQAAGFPAANMRLIVPEGAPKAGNLVAWLPGKDPKAKAVLMLGHIDVVNAFRADWTRDPFTLIEENGQFYGRGVSDMKSQDATWVDNMIRYNAEGFHPKRTIKMALTCGEEGGGFLNGASWLAEHERDLVDAGLGLTEGGGGDLDADGKRLAVTVMAAEKIFSAFSLEITGPGGHSSKPRNDNLIIALGQALANFKTLSFPTELNDNSRKYFTALAPQVEPQVGAAMRKILTDPQDPGANAILDRSVSYHAMLRTTCIPTLVEGGHAPNAQPQRAKALVNCRSLPGSSLDDIEAALIKAVDNPQIKVTRTVTGGVRAPAPPLTPQLMGPIAQVAAKVFPGVPVTPMQETFGTDAGRLTAVGVPVYGFSALFRGDDAGNIHGLNEHISVQSVMDGRDFMYRLVKLYAQQR</sequence>
<keyword evidence="6" id="KW-0732">Signal</keyword>
<accession>A0ABW3T7D0</accession>
<evidence type="ECO:0000256" key="1">
    <source>
        <dbReference type="ARBA" id="ARBA00006247"/>
    </source>
</evidence>
<dbReference type="Gene3D" id="3.30.70.360">
    <property type="match status" value="1"/>
</dbReference>
<evidence type="ECO:0000259" key="7">
    <source>
        <dbReference type="Pfam" id="PF07687"/>
    </source>
</evidence>
<keyword evidence="9" id="KW-1185">Reference proteome</keyword>
<keyword evidence="3" id="KW-0479">Metal-binding</keyword>
<dbReference type="PANTHER" id="PTHR45962">
    <property type="entry name" value="N-FATTY-ACYL-AMINO ACID SYNTHASE/HYDROLASE PM20D1"/>
    <property type="match status" value="1"/>
</dbReference>
<dbReference type="Pfam" id="PF07687">
    <property type="entry name" value="M20_dimer"/>
    <property type="match status" value="1"/>
</dbReference>
<evidence type="ECO:0000256" key="3">
    <source>
        <dbReference type="ARBA" id="ARBA00022723"/>
    </source>
</evidence>
<dbReference type="SUPFAM" id="SSF53187">
    <property type="entry name" value="Zn-dependent exopeptidases"/>
    <property type="match status" value="1"/>
</dbReference>
<evidence type="ECO:0000313" key="8">
    <source>
        <dbReference type="EMBL" id="MFD1192938.1"/>
    </source>
</evidence>
<keyword evidence="2" id="KW-0645">Protease</keyword>
<dbReference type="InterPro" id="IPR002933">
    <property type="entry name" value="Peptidase_M20"/>
</dbReference>
<evidence type="ECO:0000256" key="4">
    <source>
        <dbReference type="ARBA" id="ARBA00022801"/>
    </source>
</evidence>
<keyword evidence="4" id="KW-0378">Hydrolase</keyword>
<name>A0ABW3T7D0_9CAUL</name>
<comment type="similarity">
    <text evidence="1">Belongs to the peptidase M20A family.</text>
</comment>
<dbReference type="Pfam" id="PF01546">
    <property type="entry name" value="Peptidase_M20"/>
    <property type="match status" value="1"/>
</dbReference>
<feature type="signal peptide" evidence="6">
    <location>
        <begin position="1"/>
        <end position="24"/>
    </location>
</feature>
<dbReference type="RefSeq" id="WP_377354847.1">
    <property type="nucleotide sequence ID" value="NZ_JBHTLQ010000094.1"/>
</dbReference>
<gene>
    <name evidence="8" type="ORF">ACFQ27_20285</name>
</gene>
<evidence type="ECO:0000256" key="2">
    <source>
        <dbReference type="ARBA" id="ARBA00022670"/>
    </source>
</evidence>
<feature type="domain" description="Peptidase M20 dimerisation" evidence="7">
    <location>
        <begin position="224"/>
        <end position="365"/>
    </location>
</feature>
<reference evidence="9" key="1">
    <citation type="journal article" date="2019" name="Int. J. Syst. Evol. Microbiol.">
        <title>The Global Catalogue of Microorganisms (GCM) 10K type strain sequencing project: providing services to taxonomists for standard genome sequencing and annotation.</title>
        <authorList>
            <consortium name="The Broad Institute Genomics Platform"/>
            <consortium name="The Broad Institute Genome Sequencing Center for Infectious Disease"/>
            <person name="Wu L."/>
            <person name="Ma J."/>
        </authorList>
    </citation>
    <scope>NUCLEOTIDE SEQUENCE [LARGE SCALE GENOMIC DNA]</scope>
    <source>
        <strain evidence="9">CCUG 55074</strain>
    </source>
</reference>
<dbReference type="EMBL" id="JBHTLQ010000094">
    <property type="protein sequence ID" value="MFD1192938.1"/>
    <property type="molecule type" value="Genomic_DNA"/>
</dbReference>
<dbReference type="PROSITE" id="PS00758">
    <property type="entry name" value="ARGE_DAPE_CPG2_1"/>
    <property type="match status" value="1"/>
</dbReference>
<proteinExistence type="inferred from homology"/>
<organism evidence="8 9">
    <name type="scientific">Phenylobacterium conjunctum</name>
    <dbReference type="NCBI Taxonomy" id="1298959"/>
    <lineage>
        <taxon>Bacteria</taxon>
        <taxon>Pseudomonadati</taxon>
        <taxon>Pseudomonadota</taxon>
        <taxon>Alphaproteobacteria</taxon>
        <taxon>Caulobacterales</taxon>
        <taxon>Caulobacteraceae</taxon>
        <taxon>Phenylobacterium</taxon>
    </lineage>
</organism>
<dbReference type="Proteomes" id="UP001597216">
    <property type="component" value="Unassembled WGS sequence"/>
</dbReference>
<dbReference type="Gene3D" id="1.10.150.900">
    <property type="match status" value="1"/>
</dbReference>
<dbReference type="SUPFAM" id="SSF55031">
    <property type="entry name" value="Bacterial exopeptidase dimerisation domain"/>
    <property type="match status" value="1"/>
</dbReference>
<dbReference type="InterPro" id="IPR047177">
    <property type="entry name" value="Pept_M20A"/>
</dbReference>
<dbReference type="PANTHER" id="PTHR45962:SF1">
    <property type="entry name" value="N-FATTY-ACYL-AMINO ACID SYNTHASE_HYDROLASE PM20D1"/>
    <property type="match status" value="1"/>
</dbReference>
<dbReference type="InterPro" id="IPR011650">
    <property type="entry name" value="Peptidase_M20_dimer"/>
</dbReference>
<protein>
    <submittedName>
        <fullName evidence="8">M20/M25/M40 family metallo-hydrolase</fullName>
    </submittedName>
</protein>